<evidence type="ECO:0000313" key="2">
    <source>
        <dbReference type="Proteomes" id="UP001595457"/>
    </source>
</evidence>
<evidence type="ECO:0000313" key="1">
    <source>
        <dbReference type="EMBL" id="MFC2971000.1"/>
    </source>
</evidence>
<sequence>MSKASTRTHEAIADDALEFVEYGKNYSCWLAALMTAIGNELDGCAGKDKAAARLSTAKDLASLGAFLAQDCENYLEHHAGNLRRELNRGSAQ</sequence>
<name>A0ABV7ANZ4_9GAMM</name>
<accession>A0ABV7ANZ4</accession>
<proteinExistence type="predicted"/>
<reference evidence="2" key="1">
    <citation type="journal article" date="2019" name="Int. J. Syst. Evol. Microbiol.">
        <title>The Global Catalogue of Microorganisms (GCM) 10K type strain sequencing project: providing services to taxonomists for standard genome sequencing and annotation.</title>
        <authorList>
            <consortium name="The Broad Institute Genomics Platform"/>
            <consortium name="The Broad Institute Genome Sequencing Center for Infectious Disease"/>
            <person name="Wu L."/>
            <person name="Ma J."/>
        </authorList>
    </citation>
    <scope>NUCLEOTIDE SEQUENCE [LARGE SCALE GENOMIC DNA]</scope>
    <source>
        <strain evidence="2">KCTC 62195</strain>
    </source>
</reference>
<gene>
    <name evidence="1" type="ORF">ACFOJE_02060</name>
</gene>
<dbReference type="Proteomes" id="UP001595457">
    <property type="component" value="Unassembled WGS sequence"/>
</dbReference>
<dbReference type="RefSeq" id="WP_377812571.1">
    <property type="nucleotide sequence ID" value="NZ_JBHRSJ010000001.1"/>
</dbReference>
<dbReference type="EMBL" id="JBHRSJ010000001">
    <property type="protein sequence ID" value="MFC2971000.1"/>
    <property type="molecule type" value="Genomic_DNA"/>
</dbReference>
<protein>
    <recommendedName>
        <fullName evidence="3">DUF3077 domain-containing protein</fullName>
    </recommendedName>
</protein>
<keyword evidence="2" id="KW-1185">Reference proteome</keyword>
<evidence type="ECO:0008006" key="3">
    <source>
        <dbReference type="Google" id="ProtNLM"/>
    </source>
</evidence>
<organism evidence="1 2">
    <name type="scientific">Azotobacter bryophylli</name>
    <dbReference type="NCBI Taxonomy" id="1986537"/>
    <lineage>
        <taxon>Bacteria</taxon>
        <taxon>Pseudomonadati</taxon>
        <taxon>Pseudomonadota</taxon>
        <taxon>Gammaproteobacteria</taxon>
        <taxon>Pseudomonadales</taxon>
        <taxon>Pseudomonadaceae</taxon>
        <taxon>Azotobacter</taxon>
    </lineage>
</organism>
<comment type="caution">
    <text evidence="1">The sequence shown here is derived from an EMBL/GenBank/DDBJ whole genome shotgun (WGS) entry which is preliminary data.</text>
</comment>